<evidence type="ECO:0000256" key="1">
    <source>
        <dbReference type="SAM" id="MobiDB-lite"/>
    </source>
</evidence>
<sequence length="623" mass="69690">MAQGNNHSRALIAQLILSCCFKLSNASIPESLNSRLPLSSTGINGGNSVLGRHDSLEVSQPKIFGYQTRVVEGPTGDMTNERTPIHIDLNQSAMASGWSDCSLGPDSHTGPITGDSAGQEPTRTVKLEPPEADSPRQQPRDIVEELTHRRRPVAHQNVVSEHSQVHPELPGIHRDSSRQQAQSVVGEATLISNQRPVGSSDLPSELLQVHPAQTKVPAIDRTSDSDRQNAAKYISKKTVSLLSKSHSLDQSGYEPSLVGRFTNPAATDLDLTAASSHFNDQHIGGDTGREEALPSKNCPSSTQTDKLASIKNIPTRPGRSQGVASRWTQVKFKSAEVAPTQTKSSRFGRSNESIDETIVKTSCSSGHQPTGNREVITGMPRQTTPLNDKNQITQSFERRPRKRVSNIYQGEISQFRVGEDVGSSELESPRKRKKLSAETEVFLADQATIRKWKSRFYQNVERVVSKEGAPLAGSYETDIDRRYQVDVQNWIWATDWKNNNLKRMKNTADRVCKIIQYLDYYDRLERLRGPTGLSIKHTDRTLIEWFWRFLFRQTQDTLPPFDEMSNNLPIVRGVVKKFKDLHEKLTRILGSVKAPEENDIKALSELLLQYYQSNIKVMNQAPR</sequence>
<keyword evidence="4" id="KW-1185">Reference proteome</keyword>
<feature type="region of interest" description="Disordered" evidence="1">
    <location>
        <begin position="361"/>
        <end position="387"/>
    </location>
</feature>
<keyword evidence="2" id="KW-0732">Signal</keyword>
<feature type="compositionally biased region" description="Polar residues" evidence="1">
    <location>
        <begin position="361"/>
        <end position="371"/>
    </location>
</feature>
<feature type="signal peptide" evidence="2">
    <location>
        <begin position="1"/>
        <end position="26"/>
    </location>
</feature>
<protein>
    <submittedName>
        <fullName evidence="3">Uncharacterized protein</fullName>
    </submittedName>
</protein>
<feature type="compositionally biased region" description="Polar residues" evidence="1">
    <location>
        <begin position="297"/>
        <end position="306"/>
    </location>
</feature>
<gene>
    <name evidence="3" type="ORF">PSTG_07321</name>
</gene>
<reference evidence="4" key="1">
    <citation type="submission" date="2014-03" db="EMBL/GenBank/DDBJ databases">
        <title>The Genome Sequence of Puccinia striiformis f. sp. tritici PST-78.</title>
        <authorList>
            <consortium name="The Broad Institute Genome Sequencing Platform"/>
            <person name="Cuomo C."/>
            <person name="Hulbert S."/>
            <person name="Chen X."/>
            <person name="Walker B."/>
            <person name="Young S.K."/>
            <person name="Zeng Q."/>
            <person name="Gargeya S."/>
            <person name="Fitzgerald M."/>
            <person name="Haas B."/>
            <person name="Abouelleil A."/>
            <person name="Alvarado L."/>
            <person name="Arachchi H.M."/>
            <person name="Berlin A.M."/>
            <person name="Chapman S.B."/>
            <person name="Goldberg J."/>
            <person name="Griggs A."/>
            <person name="Gujja S."/>
            <person name="Hansen M."/>
            <person name="Howarth C."/>
            <person name="Imamovic A."/>
            <person name="Larimer J."/>
            <person name="McCowan C."/>
            <person name="Montmayeur A."/>
            <person name="Murphy C."/>
            <person name="Neiman D."/>
            <person name="Pearson M."/>
            <person name="Priest M."/>
            <person name="Roberts A."/>
            <person name="Saif S."/>
            <person name="Shea T."/>
            <person name="Sisk P."/>
            <person name="Sykes S."/>
            <person name="Wortman J."/>
            <person name="Nusbaum C."/>
            <person name="Birren B."/>
        </authorList>
    </citation>
    <scope>NUCLEOTIDE SEQUENCE [LARGE SCALE GENOMIC DNA]</scope>
    <source>
        <strain evidence="4">race PST-78</strain>
    </source>
</reference>
<feature type="region of interest" description="Disordered" evidence="1">
    <location>
        <begin position="102"/>
        <end position="139"/>
    </location>
</feature>
<evidence type="ECO:0000313" key="4">
    <source>
        <dbReference type="Proteomes" id="UP000054564"/>
    </source>
</evidence>
<dbReference type="Proteomes" id="UP000054564">
    <property type="component" value="Unassembled WGS sequence"/>
</dbReference>
<organism evidence="3 4">
    <name type="scientific">Puccinia striiformis f. sp. tritici PST-78</name>
    <dbReference type="NCBI Taxonomy" id="1165861"/>
    <lineage>
        <taxon>Eukaryota</taxon>
        <taxon>Fungi</taxon>
        <taxon>Dikarya</taxon>
        <taxon>Basidiomycota</taxon>
        <taxon>Pucciniomycotina</taxon>
        <taxon>Pucciniomycetes</taxon>
        <taxon>Pucciniales</taxon>
        <taxon>Pucciniaceae</taxon>
        <taxon>Puccinia</taxon>
    </lineage>
</organism>
<feature type="region of interest" description="Disordered" evidence="1">
    <location>
        <begin position="282"/>
        <end position="306"/>
    </location>
</feature>
<evidence type="ECO:0000313" key="3">
    <source>
        <dbReference type="EMBL" id="KNE99391.1"/>
    </source>
</evidence>
<dbReference type="AlphaFoldDB" id="A0A0L0VJJ9"/>
<comment type="caution">
    <text evidence="3">The sequence shown here is derived from an EMBL/GenBank/DDBJ whole genome shotgun (WGS) entry which is preliminary data.</text>
</comment>
<accession>A0A0L0VJJ9</accession>
<feature type="chain" id="PRO_5005550092" evidence="2">
    <location>
        <begin position="27"/>
        <end position="623"/>
    </location>
</feature>
<proteinExistence type="predicted"/>
<evidence type="ECO:0000256" key="2">
    <source>
        <dbReference type="SAM" id="SignalP"/>
    </source>
</evidence>
<name>A0A0L0VJJ9_9BASI</name>
<dbReference type="EMBL" id="AJIL01000046">
    <property type="protein sequence ID" value="KNE99391.1"/>
    <property type="molecule type" value="Genomic_DNA"/>
</dbReference>